<evidence type="ECO:0000256" key="7">
    <source>
        <dbReference type="ARBA" id="ARBA00022741"/>
    </source>
</evidence>
<protein>
    <recommendedName>
        <fullName evidence="15">DNA ligase</fullName>
        <ecNumber evidence="15">6.5.1.1</ecNumber>
    </recommendedName>
</protein>
<dbReference type="PANTHER" id="PTHR45997">
    <property type="entry name" value="DNA LIGASE 4"/>
    <property type="match status" value="1"/>
</dbReference>
<accession>A0A0D0B2N0</accession>
<dbReference type="GO" id="GO:0006310">
    <property type="term" value="P:DNA recombination"/>
    <property type="evidence" value="ECO:0007669"/>
    <property type="project" value="UniProtKB-KW"/>
</dbReference>
<feature type="signal peptide" evidence="18">
    <location>
        <begin position="1"/>
        <end position="20"/>
    </location>
</feature>
<organism evidence="21 22">
    <name type="scientific">Collybiopsis luxurians FD-317 M1</name>
    <dbReference type="NCBI Taxonomy" id="944289"/>
    <lineage>
        <taxon>Eukaryota</taxon>
        <taxon>Fungi</taxon>
        <taxon>Dikarya</taxon>
        <taxon>Basidiomycota</taxon>
        <taxon>Agaricomycotina</taxon>
        <taxon>Agaricomycetes</taxon>
        <taxon>Agaricomycetidae</taxon>
        <taxon>Agaricales</taxon>
        <taxon>Marasmiineae</taxon>
        <taxon>Omphalotaceae</taxon>
        <taxon>Collybiopsis</taxon>
        <taxon>Collybiopsis luxurians</taxon>
    </lineage>
</organism>
<dbReference type="SUPFAM" id="SSF117018">
    <property type="entry name" value="ATP-dependent DNA ligase DNA-binding domain"/>
    <property type="match status" value="1"/>
</dbReference>
<evidence type="ECO:0000256" key="12">
    <source>
        <dbReference type="ARBA" id="ARBA00023204"/>
    </source>
</evidence>
<keyword evidence="6" id="KW-0677">Repeat</keyword>
<dbReference type="InterPro" id="IPR036599">
    <property type="entry name" value="DNA_ligase_N_sf"/>
</dbReference>
<dbReference type="PROSITE" id="PS00697">
    <property type="entry name" value="DNA_LIGASE_A1"/>
    <property type="match status" value="1"/>
</dbReference>
<dbReference type="Gene3D" id="1.10.3260.10">
    <property type="entry name" value="DNA ligase, ATP-dependent, N-terminal domain"/>
    <property type="match status" value="1"/>
</dbReference>
<dbReference type="Pfam" id="PF04675">
    <property type="entry name" value="DNA_ligase_A_N"/>
    <property type="match status" value="1"/>
</dbReference>
<comment type="cofactor">
    <cofactor evidence="1">
        <name>Mg(2+)</name>
        <dbReference type="ChEBI" id="CHEBI:18420"/>
    </cofactor>
</comment>
<dbReference type="Gene3D" id="3.30.470.30">
    <property type="entry name" value="DNA ligase/mRNA capping enzyme"/>
    <property type="match status" value="1"/>
</dbReference>
<dbReference type="InterPro" id="IPR012340">
    <property type="entry name" value="NA-bd_OB-fold"/>
</dbReference>
<evidence type="ECO:0000256" key="5">
    <source>
        <dbReference type="ARBA" id="ARBA00022723"/>
    </source>
</evidence>
<dbReference type="EMBL" id="KN834791">
    <property type="protein sequence ID" value="KIK57415.1"/>
    <property type="molecule type" value="Genomic_DNA"/>
</dbReference>
<dbReference type="GO" id="GO:0046872">
    <property type="term" value="F:metal ion binding"/>
    <property type="evidence" value="ECO:0007669"/>
    <property type="project" value="UniProtKB-KW"/>
</dbReference>
<dbReference type="Gene3D" id="2.40.50.140">
    <property type="entry name" value="Nucleic acid-binding proteins"/>
    <property type="match status" value="1"/>
</dbReference>
<dbReference type="PANTHER" id="PTHR45997:SF1">
    <property type="entry name" value="DNA LIGASE 4"/>
    <property type="match status" value="1"/>
</dbReference>
<evidence type="ECO:0000313" key="22">
    <source>
        <dbReference type="Proteomes" id="UP000053593"/>
    </source>
</evidence>
<dbReference type="Pfam" id="PF01068">
    <property type="entry name" value="DNA_ligase_A_M"/>
    <property type="match status" value="1"/>
</dbReference>
<dbReference type="Pfam" id="PF04679">
    <property type="entry name" value="DNA_ligase_A_C"/>
    <property type="match status" value="1"/>
</dbReference>
<evidence type="ECO:0000256" key="14">
    <source>
        <dbReference type="ARBA" id="ARBA00034003"/>
    </source>
</evidence>
<dbReference type="EC" id="6.5.1.1" evidence="15"/>
<keyword evidence="8 15" id="KW-0227">DNA damage</keyword>
<evidence type="ECO:0000259" key="20">
    <source>
        <dbReference type="PROSITE" id="PS50172"/>
    </source>
</evidence>
<evidence type="ECO:0000256" key="10">
    <source>
        <dbReference type="ARBA" id="ARBA00022842"/>
    </source>
</evidence>
<dbReference type="GO" id="GO:0005524">
    <property type="term" value="F:ATP binding"/>
    <property type="evidence" value="ECO:0007669"/>
    <property type="project" value="UniProtKB-KW"/>
</dbReference>
<dbReference type="SUPFAM" id="SSF56091">
    <property type="entry name" value="DNA ligase/mRNA capping enzyme, catalytic domain"/>
    <property type="match status" value="1"/>
</dbReference>
<feature type="domain" description="BRCT" evidence="20">
    <location>
        <begin position="758"/>
        <end position="868"/>
    </location>
</feature>
<proteinExistence type="inferred from homology"/>
<dbReference type="PROSITE" id="PS50160">
    <property type="entry name" value="DNA_LIGASE_A3"/>
    <property type="match status" value="1"/>
</dbReference>
<keyword evidence="5" id="KW-0479">Metal-binding</keyword>
<dbReference type="InterPro" id="IPR029710">
    <property type="entry name" value="LIG4"/>
</dbReference>
<dbReference type="GO" id="GO:0006297">
    <property type="term" value="P:nucleotide-excision repair, DNA gap filling"/>
    <property type="evidence" value="ECO:0007669"/>
    <property type="project" value="TreeGrafter"/>
</dbReference>
<dbReference type="Proteomes" id="UP000053593">
    <property type="component" value="Unassembled WGS sequence"/>
</dbReference>
<evidence type="ECO:0000256" key="13">
    <source>
        <dbReference type="ARBA" id="ARBA00023242"/>
    </source>
</evidence>
<dbReference type="InterPro" id="IPR001357">
    <property type="entry name" value="BRCT_dom"/>
</dbReference>
<keyword evidence="4 15" id="KW-0436">Ligase</keyword>
<keyword evidence="12 15" id="KW-0234">DNA repair</keyword>
<evidence type="ECO:0000256" key="11">
    <source>
        <dbReference type="ARBA" id="ARBA00023172"/>
    </source>
</evidence>
<evidence type="ECO:0000256" key="18">
    <source>
        <dbReference type="SAM" id="SignalP"/>
    </source>
</evidence>
<dbReference type="PROSITE" id="PS50172">
    <property type="entry name" value="BRCT"/>
    <property type="match status" value="1"/>
</dbReference>
<evidence type="ECO:0000256" key="6">
    <source>
        <dbReference type="ARBA" id="ARBA00022737"/>
    </source>
</evidence>
<evidence type="ECO:0000259" key="19">
    <source>
        <dbReference type="PROSITE" id="PS50160"/>
    </source>
</evidence>
<evidence type="ECO:0000256" key="15">
    <source>
        <dbReference type="RuleBase" id="RU000617"/>
    </source>
</evidence>
<comment type="subcellular location">
    <subcellularLocation>
        <location evidence="2">Nucleus</location>
    </subcellularLocation>
</comment>
<evidence type="ECO:0000256" key="1">
    <source>
        <dbReference type="ARBA" id="ARBA00001946"/>
    </source>
</evidence>
<keyword evidence="22" id="KW-1185">Reference proteome</keyword>
<dbReference type="InterPro" id="IPR036420">
    <property type="entry name" value="BRCT_dom_sf"/>
</dbReference>
<evidence type="ECO:0000256" key="16">
    <source>
        <dbReference type="RuleBase" id="RU004196"/>
    </source>
</evidence>
<dbReference type="InterPro" id="IPR012309">
    <property type="entry name" value="DNA_ligase_ATP-dep_C"/>
</dbReference>
<dbReference type="InterPro" id="IPR044125">
    <property type="entry name" value="Adenylation_DNA_ligase_IV"/>
</dbReference>
<feature type="region of interest" description="Disordered" evidence="17">
    <location>
        <begin position="35"/>
        <end position="55"/>
    </location>
</feature>
<keyword evidence="9 15" id="KW-0067">ATP-binding</keyword>
<comment type="catalytic activity">
    <reaction evidence="14 15">
        <text>ATP + (deoxyribonucleotide)n-3'-hydroxyl + 5'-phospho-(deoxyribonucleotide)m = (deoxyribonucleotide)n+m + AMP + diphosphate.</text>
        <dbReference type="EC" id="6.5.1.1"/>
    </reaction>
</comment>
<evidence type="ECO:0000256" key="17">
    <source>
        <dbReference type="SAM" id="MobiDB-lite"/>
    </source>
</evidence>
<dbReference type="HOGENOM" id="CLU_004844_1_0_1"/>
<dbReference type="GO" id="GO:0003910">
    <property type="term" value="F:DNA ligase (ATP) activity"/>
    <property type="evidence" value="ECO:0007669"/>
    <property type="project" value="UniProtKB-EC"/>
</dbReference>
<keyword evidence="11 15" id="KW-0233">DNA recombination</keyword>
<comment type="similarity">
    <text evidence="3 16">Belongs to the ATP-dependent DNA ligase family.</text>
</comment>
<dbReference type="Gene3D" id="3.40.50.10190">
    <property type="entry name" value="BRCT domain"/>
    <property type="match status" value="1"/>
</dbReference>
<keyword evidence="13" id="KW-0539">Nucleus</keyword>
<evidence type="ECO:0000256" key="2">
    <source>
        <dbReference type="ARBA" id="ARBA00004123"/>
    </source>
</evidence>
<dbReference type="Pfam" id="PF16589">
    <property type="entry name" value="BRCT_2"/>
    <property type="match status" value="1"/>
</dbReference>
<name>A0A0D0B2N0_9AGAR</name>
<evidence type="ECO:0000313" key="21">
    <source>
        <dbReference type="EMBL" id="KIK57415.1"/>
    </source>
</evidence>
<evidence type="ECO:0000256" key="4">
    <source>
        <dbReference type="ARBA" id="ARBA00022598"/>
    </source>
</evidence>
<dbReference type="AlphaFoldDB" id="A0A0D0B2N0"/>
<evidence type="ECO:0000256" key="8">
    <source>
        <dbReference type="ARBA" id="ARBA00022763"/>
    </source>
</evidence>
<dbReference type="InterPro" id="IPR012308">
    <property type="entry name" value="DNA_ligase_ATP-dep_N"/>
</dbReference>
<keyword evidence="18" id="KW-0732">Signal</keyword>
<keyword evidence="10" id="KW-0460">Magnesium</keyword>
<dbReference type="InterPro" id="IPR000977">
    <property type="entry name" value="DNA_ligase_ATP-dep"/>
</dbReference>
<gene>
    <name evidence="21" type="ORF">GYMLUDRAFT_247050</name>
</gene>
<dbReference type="GO" id="GO:0003677">
    <property type="term" value="F:DNA binding"/>
    <property type="evidence" value="ECO:0007669"/>
    <property type="project" value="InterPro"/>
</dbReference>
<reference evidence="21 22" key="1">
    <citation type="submission" date="2014-04" db="EMBL/GenBank/DDBJ databases">
        <title>Evolutionary Origins and Diversification of the Mycorrhizal Mutualists.</title>
        <authorList>
            <consortium name="DOE Joint Genome Institute"/>
            <consortium name="Mycorrhizal Genomics Consortium"/>
            <person name="Kohler A."/>
            <person name="Kuo A."/>
            <person name="Nagy L.G."/>
            <person name="Floudas D."/>
            <person name="Copeland A."/>
            <person name="Barry K.W."/>
            <person name="Cichocki N."/>
            <person name="Veneault-Fourrey C."/>
            <person name="LaButti K."/>
            <person name="Lindquist E.A."/>
            <person name="Lipzen A."/>
            <person name="Lundell T."/>
            <person name="Morin E."/>
            <person name="Murat C."/>
            <person name="Riley R."/>
            <person name="Ohm R."/>
            <person name="Sun H."/>
            <person name="Tunlid A."/>
            <person name="Henrissat B."/>
            <person name="Grigoriev I.V."/>
            <person name="Hibbett D.S."/>
            <person name="Martin F."/>
        </authorList>
    </citation>
    <scope>NUCLEOTIDE SEQUENCE [LARGE SCALE GENOMIC DNA]</scope>
    <source>
        <strain evidence="21 22">FD-317 M1</strain>
    </source>
</reference>
<dbReference type="SUPFAM" id="SSF50249">
    <property type="entry name" value="Nucleic acid-binding proteins"/>
    <property type="match status" value="1"/>
</dbReference>
<dbReference type="CDD" id="cd07903">
    <property type="entry name" value="Adenylation_DNA_ligase_IV"/>
    <property type="match status" value="1"/>
</dbReference>
<feature type="domain" description="ATP-dependent DNA ligase family profile" evidence="19">
    <location>
        <begin position="390"/>
        <end position="524"/>
    </location>
</feature>
<dbReference type="InterPro" id="IPR016059">
    <property type="entry name" value="DNA_ligase_ATP-dep_CS"/>
</dbReference>
<feature type="chain" id="PRO_5002219097" description="DNA ligase" evidence="18">
    <location>
        <begin position="21"/>
        <end position="868"/>
    </location>
</feature>
<keyword evidence="7 15" id="KW-0547">Nucleotide-binding</keyword>
<evidence type="ECO:0000256" key="3">
    <source>
        <dbReference type="ARBA" id="ARBA00007572"/>
    </source>
</evidence>
<evidence type="ECO:0000256" key="9">
    <source>
        <dbReference type="ARBA" id="ARBA00022840"/>
    </source>
</evidence>
<dbReference type="NCBIfam" id="TIGR00574">
    <property type="entry name" value="dnl1"/>
    <property type="match status" value="1"/>
</dbReference>
<dbReference type="GO" id="GO:0006303">
    <property type="term" value="P:double-strand break repair via nonhomologous end joining"/>
    <property type="evidence" value="ECO:0007669"/>
    <property type="project" value="TreeGrafter"/>
</dbReference>
<dbReference type="InterPro" id="IPR012310">
    <property type="entry name" value="DNA_ligase_ATP-dep_cent"/>
</dbReference>
<sequence length="868" mass="98739">MTSSLVTRLASVIVFPLTSGAIPVAGMASLTSSRTNSFTSSYPNPQPPGKNKATPPFRTLVDLFEKLRDERKQDTKRRLLTKWVNGWRQEVGNDFFPLLRLLLPHLDKERPYYGLKEASIATLYIDMFGLGKLKKNPESDASTLMQWRQPIGNATPGDFSSAIHDFAHRRSTVIEGTVSIKRVNDLLDSLANGAKDRYMQIAVLREIFEETTATEQKWIVRIILKDMAISVKEATIFSVFHPDAEDVYNASSDLRAVAWLLYDPEHRSSDNDKGLQLFRPFKPMLCKPLRTIEEMVKEMEGKEFFIEEKLDGERMQVHMQEGKYFYCSRKGTDYTYLYGKSVNTGSLTRHLAKALDERIENIILDGEMIAIDTETERVLPFGTLKEAASGKLQNAQPCFRIFDVLYFNGSSLLDKSVTSRKRNMRAYIKEVPGRVGFVTEYMGRTVDDVRTRLEEIMAARGEGLIIKHPLARYVLNGRNLDWVKVKPEHMDGMVETLDLLVVAGNYGSGKRGGKISTLLCAVKDDLRSGGNGPERYSTFVRVGSGLTNVQLDRITDMPWKRRGSKGLPEWLQTLKAWDDDKYDVYLELEDTFALEVKASEIIASDHHYFDYSLRFPRAMAIREDLSKDDCWTTSRILDYMRSDKKRKLDDTSKENASMQKKQKKAPKKVPYLLCLRKHIFNDDQQPEALPIYINPSVTASRSTKKNSDETYRCSSDKVVSKIEEPSDVNKVKGFDSSPDAEEKDVKLGSEDQAAICYDQDRIFKHLYFYLDSSTNAVRLGMAVRKKHEAAINESFTTLKKIILENGGEVVDLDDPKLTHIVLDKRDTGRQVKLRKITSSPKHRRLVVSTYIDACLAEGTLLNEEDFAP</sequence>
<dbReference type="OrthoDB" id="151490at2759"/>
<dbReference type="GO" id="GO:0032807">
    <property type="term" value="C:DNA ligase IV complex"/>
    <property type="evidence" value="ECO:0007669"/>
    <property type="project" value="TreeGrafter"/>
</dbReference>
<dbReference type="GO" id="GO:0071897">
    <property type="term" value="P:DNA biosynthetic process"/>
    <property type="evidence" value="ECO:0007669"/>
    <property type="project" value="InterPro"/>
</dbReference>
<dbReference type="SUPFAM" id="SSF52113">
    <property type="entry name" value="BRCT domain"/>
    <property type="match status" value="1"/>
</dbReference>